<dbReference type="EMBL" id="CM020618">
    <property type="protein sequence ID" value="KAK1859725.1"/>
    <property type="molecule type" value="Genomic_DNA"/>
</dbReference>
<proteinExistence type="predicted"/>
<protein>
    <submittedName>
        <fullName evidence="1">Uncharacterized protein</fullName>
    </submittedName>
</protein>
<reference evidence="1" key="1">
    <citation type="submission" date="2019-11" db="EMBL/GenBank/DDBJ databases">
        <title>Nori genome reveals adaptations in red seaweeds to the harsh intertidal environment.</title>
        <authorList>
            <person name="Wang D."/>
            <person name="Mao Y."/>
        </authorList>
    </citation>
    <scope>NUCLEOTIDE SEQUENCE</scope>
    <source>
        <tissue evidence="1">Gametophyte</tissue>
    </source>
</reference>
<evidence type="ECO:0000313" key="2">
    <source>
        <dbReference type="Proteomes" id="UP000798662"/>
    </source>
</evidence>
<gene>
    <name evidence="1" type="ORF">I4F81_002319</name>
</gene>
<comment type="caution">
    <text evidence="1">The sequence shown here is derived from an EMBL/GenBank/DDBJ whole genome shotgun (WGS) entry which is preliminary data.</text>
</comment>
<keyword evidence="2" id="KW-1185">Reference proteome</keyword>
<accession>A0ACC3BP17</accession>
<evidence type="ECO:0000313" key="1">
    <source>
        <dbReference type="EMBL" id="KAK1859725.1"/>
    </source>
</evidence>
<organism evidence="1 2">
    <name type="scientific">Pyropia yezoensis</name>
    <name type="common">Susabi-nori</name>
    <name type="synonym">Porphyra yezoensis</name>
    <dbReference type="NCBI Taxonomy" id="2788"/>
    <lineage>
        <taxon>Eukaryota</taxon>
        <taxon>Rhodophyta</taxon>
        <taxon>Bangiophyceae</taxon>
        <taxon>Bangiales</taxon>
        <taxon>Bangiaceae</taxon>
        <taxon>Pyropia</taxon>
    </lineage>
</organism>
<sequence>MRMSVATTAATAATTVIAEMLSPPPSPITVVRGGRARDAGGAQQGERGQVLERHACTRRGRGASGVGCRWAGGGDRAHRRPIGWRALPPRLRPRGGLVLWHRPADRSTGAAGATARRDCGAAYRRGRYRDPFPAPAAAAATGGGAEHPGAVAGHPLCRGGGRIGRRGCCRAAARTGGGRRRRGSRRPCGPADAVAVGYLPRPWLCGRARRRAAPRHPPPDDRHHHRHHHYNRRLRRCCLGHHRRGGCAPRGALCVGRLPYRCGGGGRGGPPAGCGGLPRRRGRPVDALPRRPRCCSGCGGPRRPRAAAGGQRGRLCRAPCGFAGGGRRRRPRRRGGSLAGSRCG</sequence>
<name>A0ACC3BP17_PYRYE</name>
<dbReference type="Proteomes" id="UP000798662">
    <property type="component" value="Chromosome 1"/>
</dbReference>